<dbReference type="RefSeq" id="WP_128531716.1">
    <property type="nucleotide sequence ID" value="NZ_SBIW01000001.1"/>
</dbReference>
<evidence type="ECO:0000313" key="2">
    <source>
        <dbReference type="EMBL" id="RWY57210.1"/>
    </source>
</evidence>
<reference evidence="2 3" key="1">
    <citation type="submission" date="2019-01" db="EMBL/GenBank/DDBJ databases">
        <title>Mucilaginibacter antarcticum sp. nov., isolated from antarctic soil.</title>
        <authorList>
            <person name="Yan Y.-Q."/>
            <person name="Du Z.-J."/>
        </authorList>
    </citation>
    <scope>NUCLEOTIDE SEQUENCE [LARGE SCALE GENOMIC DNA]</scope>
    <source>
        <strain evidence="2 3">F01003</strain>
    </source>
</reference>
<evidence type="ECO:0000259" key="1">
    <source>
        <dbReference type="Pfam" id="PF13472"/>
    </source>
</evidence>
<dbReference type="Pfam" id="PF13472">
    <property type="entry name" value="Lipase_GDSL_2"/>
    <property type="match status" value="1"/>
</dbReference>
<dbReference type="InterPro" id="IPR036514">
    <property type="entry name" value="SGNH_hydro_sf"/>
</dbReference>
<dbReference type="InterPro" id="IPR008265">
    <property type="entry name" value="Lipase_GDSL_AS"/>
</dbReference>
<dbReference type="InterPro" id="IPR013830">
    <property type="entry name" value="SGNH_hydro"/>
</dbReference>
<keyword evidence="3" id="KW-1185">Reference proteome</keyword>
<organism evidence="2 3">
    <name type="scientific">Mucilaginibacter gilvus</name>
    <dbReference type="NCBI Taxonomy" id="2305909"/>
    <lineage>
        <taxon>Bacteria</taxon>
        <taxon>Pseudomonadati</taxon>
        <taxon>Bacteroidota</taxon>
        <taxon>Sphingobacteriia</taxon>
        <taxon>Sphingobacteriales</taxon>
        <taxon>Sphingobacteriaceae</taxon>
        <taxon>Mucilaginibacter</taxon>
    </lineage>
</organism>
<name>A0A3S4YKK6_9SPHI</name>
<dbReference type="GO" id="GO:0004622">
    <property type="term" value="F:phosphatidylcholine lysophospholipase activity"/>
    <property type="evidence" value="ECO:0007669"/>
    <property type="project" value="TreeGrafter"/>
</dbReference>
<dbReference type="Gene3D" id="3.40.50.1110">
    <property type="entry name" value="SGNH hydrolase"/>
    <property type="match status" value="1"/>
</dbReference>
<dbReference type="GO" id="GO:0006629">
    <property type="term" value="P:lipid metabolic process"/>
    <property type="evidence" value="ECO:0007669"/>
    <property type="project" value="InterPro"/>
</dbReference>
<dbReference type="EMBL" id="SBIW01000001">
    <property type="protein sequence ID" value="RWY57210.1"/>
    <property type="molecule type" value="Genomic_DNA"/>
</dbReference>
<dbReference type="OrthoDB" id="9786188at2"/>
<gene>
    <name evidence="2" type="ORF">EPL05_01360</name>
</gene>
<dbReference type="SUPFAM" id="SSF52266">
    <property type="entry name" value="SGNH hydrolase"/>
    <property type="match status" value="1"/>
</dbReference>
<dbReference type="Proteomes" id="UP000286701">
    <property type="component" value="Unassembled WGS sequence"/>
</dbReference>
<dbReference type="PANTHER" id="PTHR30383">
    <property type="entry name" value="THIOESTERASE 1/PROTEASE 1/LYSOPHOSPHOLIPASE L1"/>
    <property type="match status" value="1"/>
</dbReference>
<dbReference type="PANTHER" id="PTHR30383:SF5">
    <property type="entry name" value="SGNH HYDROLASE-TYPE ESTERASE DOMAIN-CONTAINING PROTEIN"/>
    <property type="match status" value="1"/>
</dbReference>
<comment type="caution">
    <text evidence="2">The sequence shown here is derived from an EMBL/GenBank/DDBJ whole genome shotgun (WGS) entry which is preliminary data.</text>
</comment>
<proteinExistence type="predicted"/>
<dbReference type="AlphaFoldDB" id="A0A3S4YKK6"/>
<dbReference type="PROSITE" id="PS01098">
    <property type="entry name" value="LIPASE_GDSL_SER"/>
    <property type="match status" value="1"/>
</dbReference>
<sequence length="185" mass="19980">MKHILFFGDSLTAGYGLANAATQSFPALIGDKLTAAGLQYRVSNAGQSGDTTTGGLARLDYWLSQPVDVFVLELGINDIRRGTPPNTIAQNLQAIINKVKTKYPQAKLVMLGMEIPVFLGGDVAVQFSTIYPRLANANNMALVPFLLQGVAGKKHFNLWDRLHPSAEGYKVVAELVWPVLKGVLA</sequence>
<dbReference type="InterPro" id="IPR051532">
    <property type="entry name" value="Ester_Hydrolysis_Enzymes"/>
</dbReference>
<protein>
    <submittedName>
        <fullName evidence="2">Arylesterase</fullName>
    </submittedName>
</protein>
<evidence type="ECO:0000313" key="3">
    <source>
        <dbReference type="Proteomes" id="UP000286701"/>
    </source>
</evidence>
<feature type="domain" description="SGNH hydrolase-type esterase" evidence="1">
    <location>
        <begin position="6"/>
        <end position="171"/>
    </location>
</feature>
<dbReference type="CDD" id="cd01822">
    <property type="entry name" value="Lysophospholipase_L1_like"/>
    <property type="match status" value="1"/>
</dbReference>
<accession>A0A3S4YKK6</accession>